<sequence>MAKAGGRAAQAPLLLDVAASWELRLRADGKADGTVRSYVDSVRVLSHYLAEHDMPVDVEGVQARHVGAFLAASAAATSAGNAHKHFRNLRVFFGWLVADGERAAGSPMAQLTGPVVARARARTRALDDDELAALLAVCSGDTFECRRDTAIVRILIDNGMRLSWLAGLRYSRDDAEANDVWPAEHRLRVPLKDDDVLHAPIGHKAAAAVDRYVRARARHPHAGSPWLWLPIRGGTAAGERRLTSTGIQ</sequence>
<keyword evidence="6" id="KW-1185">Reference proteome</keyword>
<dbReference type="GO" id="GO:0006310">
    <property type="term" value="P:DNA recombination"/>
    <property type="evidence" value="ECO:0007669"/>
    <property type="project" value="UniProtKB-KW"/>
</dbReference>
<dbReference type="SUPFAM" id="SSF56349">
    <property type="entry name" value="DNA breaking-rejoining enzymes"/>
    <property type="match status" value="1"/>
</dbReference>
<dbReference type="InterPro" id="IPR004107">
    <property type="entry name" value="Integrase_SAM-like_N"/>
</dbReference>
<dbReference type="Pfam" id="PF02899">
    <property type="entry name" value="Phage_int_SAM_1"/>
    <property type="match status" value="1"/>
</dbReference>
<dbReference type="AlphaFoldDB" id="A0A2W2HV64"/>
<proteinExistence type="predicted"/>
<evidence type="ECO:0000313" key="5">
    <source>
        <dbReference type="EMBL" id="PZG42584.1"/>
    </source>
</evidence>
<dbReference type="EMBL" id="POUA01000152">
    <property type="protein sequence ID" value="PZG42584.1"/>
    <property type="molecule type" value="Genomic_DNA"/>
</dbReference>
<gene>
    <name evidence="5" type="ORF">C1I98_19695</name>
</gene>
<reference evidence="5 6" key="1">
    <citation type="submission" date="2018-01" db="EMBL/GenBank/DDBJ databases">
        <title>Draft genome sequence of Sphaerisporangium sp. 7K107.</title>
        <authorList>
            <person name="Sahin N."/>
            <person name="Saygin H."/>
            <person name="Ay H."/>
        </authorList>
    </citation>
    <scope>NUCLEOTIDE SEQUENCE [LARGE SCALE GENOMIC DNA]</scope>
    <source>
        <strain evidence="5 6">7K107</strain>
    </source>
</reference>
<keyword evidence="3" id="KW-0233">DNA recombination</keyword>
<keyword evidence="1" id="KW-0229">DNA integration</keyword>
<evidence type="ECO:0000256" key="3">
    <source>
        <dbReference type="ARBA" id="ARBA00023172"/>
    </source>
</evidence>
<dbReference type="InterPro" id="IPR010998">
    <property type="entry name" value="Integrase_recombinase_N"/>
</dbReference>
<dbReference type="RefSeq" id="WP_111168911.1">
    <property type="nucleotide sequence ID" value="NZ_POUA01000152.1"/>
</dbReference>
<keyword evidence="2" id="KW-0238">DNA-binding</keyword>
<feature type="domain" description="Tyr recombinase" evidence="4">
    <location>
        <begin position="121"/>
        <end position="248"/>
    </location>
</feature>
<dbReference type="InterPro" id="IPR002104">
    <property type="entry name" value="Integrase_catalytic"/>
</dbReference>
<dbReference type="Gene3D" id="1.10.150.130">
    <property type="match status" value="1"/>
</dbReference>
<organism evidence="5 6">
    <name type="scientific">Spongiactinospora gelatinilytica</name>
    <dbReference type="NCBI Taxonomy" id="2666298"/>
    <lineage>
        <taxon>Bacteria</taxon>
        <taxon>Bacillati</taxon>
        <taxon>Actinomycetota</taxon>
        <taxon>Actinomycetes</taxon>
        <taxon>Streptosporangiales</taxon>
        <taxon>Streptosporangiaceae</taxon>
        <taxon>Spongiactinospora</taxon>
    </lineage>
</organism>
<dbReference type="GO" id="GO:0003677">
    <property type="term" value="F:DNA binding"/>
    <property type="evidence" value="ECO:0007669"/>
    <property type="project" value="UniProtKB-KW"/>
</dbReference>
<protein>
    <recommendedName>
        <fullName evidence="4">Tyr recombinase domain-containing protein</fullName>
    </recommendedName>
</protein>
<accession>A0A2W2HV64</accession>
<comment type="caution">
    <text evidence="5">The sequence shown here is derived from an EMBL/GenBank/DDBJ whole genome shotgun (WGS) entry which is preliminary data.</text>
</comment>
<feature type="non-terminal residue" evidence="5">
    <location>
        <position position="248"/>
    </location>
</feature>
<evidence type="ECO:0000313" key="6">
    <source>
        <dbReference type="Proteomes" id="UP000248544"/>
    </source>
</evidence>
<evidence type="ECO:0000256" key="2">
    <source>
        <dbReference type="ARBA" id="ARBA00023125"/>
    </source>
</evidence>
<evidence type="ECO:0000259" key="4">
    <source>
        <dbReference type="PROSITE" id="PS51898"/>
    </source>
</evidence>
<dbReference type="Proteomes" id="UP000248544">
    <property type="component" value="Unassembled WGS sequence"/>
</dbReference>
<name>A0A2W2HV64_9ACTN</name>
<dbReference type="PROSITE" id="PS51898">
    <property type="entry name" value="TYR_RECOMBINASE"/>
    <property type="match status" value="1"/>
</dbReference>
<dbReference type="Gene3D" id="1.10.443.10">
    <property type="entry name" value="Intergrase catalytic core"/>
    <property type="match status" value="1"/>
</dbReference>
<dbReference type="InterPro" id="IPR013762">
    <property type="entry name" value="Integrase-like_cat_sf"/>
</dbReference>
<evidence type="ECO:0000256" key="1">
    <source>
        <dbReference type="ARBA" id="ARBA00022908"/>
    </source>
</evidence>
<dbReference type="InterPro" id="IPR011010">
    <property type="entry name" value="DNA_brk_join_enz"/>
</dbReference>
<dbReference type="GO" id="GO:0015074">
    <property type="term" value="P:DNA integration"/>
    <property type="evidence" value="ECO:0007669"/>
    <property type="project" value="UniProtKB-KW"/>
</dbReference>